<dbReference type="GO" id="GO:0016705">
    <property type="term" value="F:oxidoreductase activity, acting on paired donors, with incorporation or reduction of molecular oxygen"/>
    <property type="evidence" value="ECO:0007669"/>
    <property type="project" value="InterPro"/>
</dbReference>
<dbReference type="Proteomes" id="UP000197065">
    <property type="component" value="Unassembled WGS sequence"/>
</dbReference>
<dbReference type="CDD" id="cd01095">
    <property type="entry name" value="Nitrilotriacetate_monoxgenase"/>
    <property type="match status" value="1"/>
</dbReference>
<feature type="binding site" evidence="6">
    <location>
        <position position="224"/>
    </location>
    <ligand>
        <name>FMN</name>
        <dbReference type="ChEBI" id="CHEBI:58210"/>
    </ligand>
</feature>
<comment type="similarity">
    <text evidence="5">Belongs to the NtaA/SnaA/DszA monooxygenase family.</text>
</comment>
<evidence type="ECO:0000256" key="3">
    <source>
        <dbReference type="ARBA" id="ARBA00023002"/>
    </source>
</evidence>
<keyword evidence="2 6" id="KW-0288">FMN</keyword>
<dbReference type="PANTHER" id="PTHR30011">
    <property type="entry name" value="ALKANESULFONATE MONOOXYGENASE-RELATED"/>
    <property type="match status" value="1"/>
</dbReference>
<protein>
    <submittedName>
        <fullName evidence="8">FMN-dependent oxidoreductase, nitrilotriacetate monooxygenase family</fullName>
    </submittedName>
</protein>
<feature type="binding site" evidence="6">
    <location>
        <position position="154"/>
    </location>
    <ligand>
        <name>FMN</name>
        <dbReference type="ChEBI" id="CHEBI:58210"/>
    </ligand>
</feature>
<evidence type="ECO:0000313" key="9">
    <source>
        <dbReference type="Proteomes" id="UP000197065"/>
    </source>
</evidence>
<feature type="binding site" evidence="6">
    <location>
        <position position="150"/>
    </location>
    <ligand>
        <name>FMN</name>
        <dbReference type="ChEBI" id="CHEBI:58210"/>
    </ligand>
</feature>
<dbReference type="InterPro" id="IPR016215">
    <property type="entry name" value="NTA_MOA"/>
</dbReference>
<evidence type="ECO:0000256" key="5">
    <source>
        <dbReference type="ARBA" id="ARBA00033748"/>
    </source>
</evidence>
<evidence type="ECO:0000256" key="2">
    <source>
        <dbReference type="ARBA" id="ARBA00022643"/>
    </source>
</evidence>
<dbReference type="GO" id="GO:0004497">
    <property type="term" value="F:monooxygenase activity"/>
    <property type="evidence" value="ECO:0007669"/>
    <property type="project" value="UniProtKB-KW"/>
</dbReference>
<keyword evidence="9" id="KW-1185">Reference proteome</keyword>
<keyword evidence="1 6" id="KW-0285">Flavoprotein</keyword>
<proteinExistence type="inferred from homology"/>
<dbReference type="PIRSF" id="PIRSF000337">
    <property type="entry name" value="NTA_MOA"/>
    <property type="match status" value="1"/>
</dbReference>
<keyword evidence="4 8" id="KW-0503">Monooxygenase</keyword>
<dbReference type="Pfam" id="PF00296">
    <property type="entry name" value="Bac_luciferase"/>
    <property type="match status" value="1"/>
</dbReference>
<dbReference type="NCBIfam" id="TIGR03860">
    <property type="entry name" value="FMN_nitrolo"/>
    <property type="match status" value="1"/>
</dbReference>
<feature type="binding site" evidence="6">
    <location>
        <position position="58"/>
    </location>
    <ligand>
        <name>FMN</name>
        <dbReference type="ChEBI" id="CHEBI:58210"/>
    </ligand>
</feature>
<dbReference type="RefSeq" id="WP_088562114.1">
    <property type="nucleotide sequence ID" value="NZ_FYEH01000010.1"/>
</dbReference>
<reference evidence="8 9" key="1">
    <citation type="submission" date="2017-06" db="EMBL/GenBank/DDBJ databases">
        <authorList>
            <person name="Kim H.J."/>
            <person name="Triplett B.A."/>
        </authorList>
    </citation>
    <scope>NUCLEOTIDE SEQUENCE [LARGE SCALE GENOMIC DNA]</scope>
    <source>
        <strain evidence="8 9">B29T1</strain>
    </source>
</reference>
<keyword evidence="3" id="KW-0560">Oxidoreductase</keyword>
<evidence type="ECO:0000256" key="6">
    <source>
        <dbReference type="PIRSR" id="PIRSR000337-1"/>
    </source>
</evidence>
<feature type="binding site" evidence="6">
    <location>
        <position position="100"/>
    </location>
    <ligand>
        <name>FMN</name>
        <dbReference type="ChEBI" id="CHEBI:58210"/>
    </ligand>
</feature>
<evidence type="ECO:0000256" key="4">
    <source>
        <dbReference type="ARBA" id="ARBA00023033"/>
    </source>
</evidence>
<dbReference type="InterPro" id="IPR036661">
    <property type="entry name" value="Luciferase-like_sf"/>
</dbReference>
<organism evidence="8 9">
    <name type="scientific">Arboricoccus pini</name>
    <dbReference type="NCBI Taxonomy" id="1963835"/>
    <lineage>
        <taxon>Bacteria</taxon>
        <taxon>Pseudomonadati</taxon>
        <taxon>Pseudomonadota</taxon>
        <taxon>Alphaproteobacteria</taxon>
        <taxon>Geminicoccales</taxon>
        <taxon>Geminicoccaceae</taxon>
        <taxon>Arboricoccus</taxon>
    </lineage>
</organism>
<dbReference type="Gene3D" id="3.20.20.30">
    <property type="entry name" value="Luciferase-like domain"/>
    <property type="match status" value="1"/>
</dbReference>
<gene>
    <name evidence="8" type="ORF">SAMN07250955_11029</name>
</gene>
<evidence type="ECO:0000313" key="8">
    <source>
        <dbReference type="EMBL" id="SNB72956.1"/>
    </source>
</evidence>
<feature type="binding site" evidence="6">
    <location>
        <position position="225"/>
    </location>
    <ligand>
        <name>FMN</name>
        <dbReference type="ChEBI" id="CHEBI:58210"/>
    </ligand>
</feature>
<dbReference type="SUPFAM" id="SSF51679">
    <property type="entry name" value="Bacterial luciferase-like"/>
    <property type="match status" value="1"/>
</dbReference>
<accession>A0A212RKG5</accession>
<evidence type="ECO:0000259" key="7">
    <source>
        <dbReference type="Pfam" id="PF00296"/>
    </source>
</evidence>
<dbReference type="EMBL" id="FYEH01000010">
    <property type="protein sequence ID" value="SNB72956.1"/>
    <property type="molecule type" value="Genomic_DNA"/>
</dbReference>
<feature type="domain" description="Luciferase-like" evidence="7">
    <location>
        <begin position="21"/>
        <end position="389"/>
    </location>
</feature>
<sequence>MASPRQLKLGAFLMSPGHHVAAWRHQDAQADLGADFKAYVRIAQAAEDAKFDLVFLDDTLAIKDTSPQTGRFSARSAFFEPITLLSGIAAVTERIGLAGTVSTTFNEPYTLARKFASLDLISQGRAAWNLVTSNTEAEARNFGDDPHLLHADRYRRAEEFIDVVTGLWASFDDDAFAYDKASGTFYQPDKMHVLNHKGVHFSVQGPLNVRRSPQGHPVVVQAGSSAPGMELAARTAEIVFTAQQTLADAQAFYSDLKARMSRYGRDPSDLLVMPGIFPVIGRTRAEAEDKFARLQDLIDPKVGIRLLSDMIGGFDLSRYPADGPVPDLPETNGGKSRQQLLFELARKEGLSILQLARRIAGARGHWQVVGTAEDIVDQLEERFTKGGADGFNIMPPTLPGGLNDFIELALPELRRRGLFRIEYEGRTLRENLGLRRPATSRFDTGRPDAACNDSVLAAE</sequence>
<evidence type="ECO:0000256" key="1">
    <source>
        <dbReference type="ARBA" id="ARBA00022630"/>
    </source>
</evidence>
<dbReference type="PANTHER" id="PTHR30011:SF16">
    <property type="entry name" value="C2H2 FINGER DOMAIN TRANSCRIPTION FACTOR (EUROFUNG)-RELATED"/>
    <property type="match status" value="1"/>
</dbReference>
<dbReference type="InterPro" id="IPR011251">
    <property type="entry name" value="Luciferase-like_dom"/>
</dbReference>
<dbReference type="OrthoDB" id="6752030at2"/>
<dbReference type="AlphaFoldDB" id="A0A212RKG5"/>
<dbReference type="InterPro" id="IPR051260">
    <property type="entry name" value="Diverse_substr_monoxygenases"/>
</dbReference>
<name>A0A212RKG5_9PROT</name>